<dbReference type="Pfam" id="PF03061">
    <property type="entry name" value="4HBT"/>
    <property type="match status" value="1"/>
</dbReference>
<evidence type="ECO:0000256" key="19">
    <source>
        <dbReference type="ARBA" id="ARBA00038848"/>
    </source>
</evidence>
<keyword evidence="11" id="KW-0809">Transit peptide</keyword>
<reference evidence="29" key="1">
    <citation type="submission" date="2025-08" db="UniProtKB">
        <authorList>
            <consortium name="RefSeq"/>
        </authorList>
    </citation>
    <scope>IDENTIFICATION</scope>
</reference>
<dbReference type="PANTHER" id="PTHR12418">
    <property type="entry name" value="ACYL-COENZYME A THIOESTERASE THEM4"/>
    <property type="match status" value="1"/>
</dbReference>
<evidence type="ECO:0000256" key="26">
    <source>
        <dbReference type="ARBA" id="ARBA00048180"/>
    </source>
</evidence>
<keyword evidence="13" id="KW-0496">Mitochondrion</keyword>
<evidence type="ECO:0000256" key="16">
    <source>
        <dbReference type="ARBA" id="ARBA00035852"/>
    </source>
</evidence>
<evidence type="ECO:0000256" key="11">
    <source>
        <dbReference type="ARBA" id="ARBA00022946"/>
    </source>
</evidence>
<keyword evidence="7" id="KW-0053">Apoptosis</keyword>
<dbReference type="GO" id="GO:0005758">
    <property type="term" value="C:mitochondrial intermembrane space"/>
    <property type="evidence" value="ECO:0007669"/>
    <property type="project" value="UniProtKB-SubCell"/>
</dbReference>
<evidence type="ECO:0000256" key="10">
    <source>
        <dbReference type="ARBA" id="ARBA00022832"/>
    </source>
</evidence>
<dbReference type="OMA" id="QVEGQGY"/>
<protein>
    <recommendedName>
        <fullName evidence="20">Acyl-coenzyme A thioesterase THEM4</fullName>
        <ecNumber evidence="19">3.1.2.2</ecNumber>
    </recommendedName>
    <alternativeName>
        <fullName evidence="21">Thioesterase superfamily member 4</fullName>
    </alternativeName>
</protein>
<evidence type="ECO:0000256" key="7">
    <source>
        <dbReference type="ARBA" id="ARBA00022703"/>
    </source>
</evidence>
<dbReference type="CDD" id="cd03443">
    <property type="entry name" value="PaaI_thioesterase"/>
    <property type="match status" value="1"/>
</dbReference>
<dbReference type="GO" id="GO:0032587">
    <property type="term" value="C:ruffle membrane"/>
    <property type="evidence" value="ECO:0007669"/>
    <property type="project" value="UniProtKB-SubCell"/>
</dbReference>
<dbReference type="Gene3D" id="3.10.129.10">
    <property type="entry name" value="Hotdog Thioesterase"/>
    <property type="match status" value="1"/>
</dbReference>
<evidence type="ECO:0000256" key="17">
    <source>
        <dbReference type="ARBA" id="ARBA00037002"/>
    </source>
</evidence>
<evidence type="ECO:0000256" key="8">
    <source>
        <dbReference type="ARBA" id="ARBA00022792"/>
    </source>
</evidence>
<keyword evidence="8" id="KW-0999">Mitochondrion inner membrane</keyword>
<keyword evidence="6" id="KW-0963">Cytoplasm</keyword>
<keyword evidence="5" id="KW-1003">Cell membrane</keyword>
<evidence type="ECO:0000256" key="4">
    <source>
        <dbReference type="ARBA" id="ARBA00004637"/>
    </source>
</evidence>
<evidence type="ECO:0000256" key="12">
    <source>
        <dbReference type="ARBA" id="ARBA00023098"/>
    </source>
</evidence>
<dbReference type="OrthoDB" id="506431at2759"/>
<keyword evidence="14" id="KW-0472">Membrane</keyword>
<evidence type="ECO:0000256" key="24">
    <source>
        <dbReference type="ARBA" id="ARBA00047969"/>
    </source>
</evidence>
<gene>
    <name evidence="29" type="primary">LOC110990480</name>
</gene>
<comment type="catalytic activity">
    <reaction evidence="17">
        <text>(9Z)-octadecenoyl-CoA + H2O = (9Z)-octadecenoate + CoA + H(+)</text>
        <dbReference type="Rhea" id="RHEA:40139"/>
        <dbReference type="ChEBI" id="CHEBI:15377"/>
        <dbReference type="ChEBI" id="CHEBI:15378"/>
        <dbReference type="ChEBI" id="CHEBI:30823"/>
        <dbReference type="ChEBI" id="CHEBI:57287"/>
        <dbReference type="ChEBI" id="CHEBI:57387"/>
    </reaction>
    <physiologicalReaction direction="left-to-right" evidence="17">
        <dbReference type="Rhea" id="RHEA:40140"/>
    </physiologicalReaction>
</comment>
<evidence type="ECO:0000256" key="13">
    <source>
        <dbReference type="ARBA" id="ARBA00023128"/>
    </source>
</evidence>
<comment type="catalytic activity">
    <reaction evidence="26">
        <text>tetradecanoyl-CoA + H2O = tetradecanoate + CoA + H(+)</text>
        <dbReference type="Rhea" id="RHEA:40119"/>
        <dbReference type="ChEBI" id="CHEBI:15377"/>
        <dbReference type="ChEBI" id="CHEBI:15378"/>
        <dbReference type="ChEBI" id="CHEBI:30807"/>
        <dbReference type="ChEBI" id="CHEBI:57287"/>
        <dbReference type="ChEBI" id="CHEBI:57385"/>
    </reaction>
    <physiologicalReaction direction="left-to-right" evidence="26">
        <dbReference type="Rhea" id="RHEA:40120"/>
    </physiologicalReaction>
</comment>
<comment type="catalytic activity">
    <reaction evidence="16">
        <text>(5Z,8Z,11Z,14Z)-eicosatetraenoyl-CoA + H2O = (5Z,8Z,11Z,14Z)-eicosatetraenoate + CoA + H(+)</text>
        <dbReference type="Rhea" id="RHEA:40151"/>
        <dbReference type="ChEBI" id="CHEBI:15377"/>
        <dbReference type="ChEBI" id="CHEBI:15378"/>
        <dbReference type="ChEBI" id="CHEBI:32395"/>
        <dbReference type="ChEBI" id="CHEBI:57287"/>
        <dbReference type="ChEBI" id="CHEBI:57368"/>
    </reaction>
    <physiologicalReaction direction="left-to-right" evidence="16">
        <dbReference type="Rhea" id="RHEA:40152"/>
    </physiologicalReaction>
</comment>
<evidence type="ECO:0000256" key="21">
    <source>
        <dbReference type="ARBA" id="ARBA00043210"/>
    </source>
</evidence>
<sequence length="181" mass="19884">MASAQNNWLPETEELYTRLRALAERGGWVQIWNTKINLMPPQYAFSSVITENGRVLHHALFVQEEEKSLMGVCQFGEEAQGLVGVAHGGATATMHDGTTGVLADRVLGKAIVTASLAVNFKRPTPLRSPILIVAHVDKIEGKKVFLKSYMKSPDGATVYSDCTVLYVNIESKLKKKANSRL</sequence>
<comment type="catalytic activity">
    <reaction evidence="24">
        <text>decanoyl-CoA + H2O = decanoate + CoA + H(+)</text>
        <dbReference type="Rhea" id="RHEA:40059"/>
        <dbReference type="ChEBI" id="CHEBI:15377"/>
        <dbReference type="ChEBI" id="CHEBI:15378"/>
        <dbReference type="ChEBI" id="CHEBI:27689"/>
        <dbReference type="ChEBI" id="CHEBI:57287"/>
        <dbReference type="ChEBI" id="CHEBI:61430"/>
    </reaction>
    <physiologicalReaction direction="left-to-right" evidence="24">
        <dbReference type="Rhea" id="RHEA:40060"/>
    </physiologicalReaction>
</comment>
<name>A0A8B8A2L0_ACAPL</name>
<evidence type="ECO:0000256" key="23">
    <source>
        <dbReference type="ARBA" id="ARBA00047734"/>
    </source>
</evidence>
<dbReference type="RefSeq" id="XP_022111205.1">
    <property type="nucleotide sequence ID" value="XM_022255513.1"/>
</dbReference>
<evidence type="ECO:0000256" key="15">
    <source>
        <dbReference type="ARBA" id="ARBA00023273"/>
    </source>
</evidence>
<organism evidence="28 29">
    <name type="scientific">Acanthaster planci</name>
    <name type="common">Crown-of-thorns starfish</name>
    <dbReference type="NCBI Taxonomy" id="133434"/>
    <lineage>
        <taxon>Eukaryota</taxon>
        <taxon>Metazoa</taxon>
        <taxon>Echinodermata</taxon>
        <taxon>Eleutherozoa</taxon>
        <taxon>Asterozoa</taxon>
        <taxon>Asteroidea</taxon>
        <taxon>Valvatacea</taxon>
        <taxon>Valvatida</taxon>
        <taxon>Acanthasteridae</taxon>
        <taxon>Acanthaster</taxon>
    </lineage>
</organism>
<keyword evidence="10" id="KW-0276">Fatty acid metabolism</keyword>
<dbReference type="SUPFAM" id="SSF54637">
    <property type="entry name" value="Thioesterase/thiol ester dehydrase-isomerase"/>
    <property type="match status" value="1"/>
</dbReference>
<dbReference type="KEGG" id="aplc:110990480"/>
<comment type="catalytic activity">
    <reaction evidence="22">
        <text>octanoyl-CoA + H2O = octanoate + CoA + H(+)</text>
        <dbReference type="Rhea" id="RHEA:30143"/>
        <dbReference type="ChEBI" id="CHEBI:15377"/>
        <dbReference type="ChEBI" id="CHEBI:15378"/>
        <dbReference type="ChEBI" id="CHEBI:25646"/>
        <dbReference type="ChEBI" id="CHEBI:57287"/>
        <dbReference type="ChEBI" id="CHEBI:57386"/>
    </reaction>
    <physiologicalReaction direction="left-to-right" evidence="22">
        <dbReference type="Rhea" id="RHEA:30144"/>
    </physiologicalReaction>
</comment>
<keyword evidence="15" id="KW-0966">Cell projection</keyword>
<feature type="domain" description="Thioesterase" evidence="27">
    <location>
        <begin position="84"/>
        <end position="155"/>
    </location>
</feature>
<dbReference type="PANTHER" id="PTHR12418:SF19">
    <property type="entry name" value="ACYL-COENZYME A THIOESTERASE THEM4"/>
    <property type="match status" value="1"/>
</dbReference>
<comment type="subcellular location">
    <subcellularLocation>
        <location evidence="3">Cell projection</location>
        <location evidence="3">Ruffle membrane</location>
    </subcellularLocation>
    <subcellularLocation>
        <location evidence="1">Cytoplasm</location>
    </subcellularLocation>
    <subcellularLocation>
        <location evidence="4">Mitochondrion inner membrane</location>
        <topology evidence="4">Peripheral membrane protein</topology>
    </subcellularLocation>
    <subcellularLocation>
        <location evidence="2">Mitochondrion intermembrane space</location>
    </subcellularLocation>
</comment>
<keyword evidence="12" id="KW-0443">Lipid metabolism</keyword>
<dbReference type="GO" id="GO:0006631">
    <property type="term" value="P:fatty acid metabolic process"/>
    <property type="evidence" value="ECO:0007669"/>
    <property type="project" value="UniProtKB-KW"/>
</dbReference>
<comment type="catalytic activity">
    <reaction evidence="25">
        <text>dodecanoyl-CoA + H2O = dodecanoate + CoA + H(+)</text>
        <dbReference type="Rhea" id="RHEA:30135"/>
        <dbReference type="ChEBI" id="CHEBI:15377"/>
        <dbReference type="ChEBI" id="CHEBI:15378"/>
        <dbReference type="ChEBI" id="CHEBI:18262"/>
        <dbReference type="ChEBI" id="CHEBI:57287"/>
        <dbReference type="ChEBI" id="CHEBI:57375"/>
    </reaction>
    <physiologicalReaction direction="left-to-right" evidence="25">
        <dbReference type="Rhea" id="RHEA:30136"/>
    </physiologicalReaction>
</comment>
<dbReference type="InterPro" id="IPR029069">
    <property type="entry name" value="HotDog_dom_sf"/>
</dbReference>
<evidence type="ECO:0000259" key="27">
    <source>
        <dbReference type="Pfam" id="PF03061"/>
    </source>
</evidence>
<evidence type="ECO:0000256" key="5">
    <source>
        <dbReference type="ARBA" id="ARBA00022475"/>
    </source>
</evidence>
<accession>A0A8B8A2L0</accession>
<proteinExistence type="inferred from homology"/>
<evidence type="ECO:0000256" key="20">
    <source>
        <dbReference type="ARBA" id="ARBA00040123"/>
    </source>
</evidence>
<dbReference type="GO" id="GO:0006915">
    <property type="term" value="P:apoptotic process"/>
    <property type="evidence" value="ECO:0007669"/>
    <property type="project" value="UniProtKB-KW"/>
</dbReference>
<keyword evidence="9" id="KW-0378">Hydrolase</keyword>
<evidence type="ECO:0000313" key="29">
    <source>
        <dbReference type="RefSeq" id="XP_022111205.1"/>
    </source>
</evidence>
<keyword evidence="28" id="KW-1185">Reference proteome</keyword>
<dbReference type="EC" id="3.1.2.2" evidence="19"/>
<evidence type="ECO:0000256" key="14">
    <source>
        <dbReference type="ARBA" id="ARBA00023136"/>
    </source>
</evidence>
<dbReference type="GeneID" id="110990480"/>
<evidence type="ECO:0000256" key="1">
    <source>
        <dbReference type="ARBA" id="ARBA00004496"/>
    </source>
</evidence>
<dbReference type="GO" id="GO:0016787">
    <property type="term" value="F:hydrolase activity"/>
    <property type="evidence" value="ECO:0007669"/>
    <property type="project" value="UniProtKB-KW"/>
</dbReference>
<evidence type="ECO:0000313" key="28">
    <source>
        <dbReference type="Proteomes" id="UP000694845"/>
    </source>
</evidence>
<comment type="catalytic activity">
    <reaction evidence="23">
        <text>hexadecanoyl-CoA + H2O = hexadecanoate + CoA + H(+)</text>
        <dbReference type="Rhea" id="RHEA:16645"/>
        <dbReference type="ChEBI" id="CHEBI:7896"/>
        <dbReference type="ChEBI" id="CHEBI:15377"/>
        <dbReference type="ChEBI" id="CHEBI:15378"/>
        <dbReference type="ChEBI" id="CHEBI:57287"/>
        <dbReference type="ChEBI" id="CHEBI:57379"/>
        <dbReference type="EC" id="3.1.2.2"/>
    </reaction>
    <physiologicalReaction direction="left-to-right" evidence="23">
        <dbReference type="Rhea" id="RHEA:16646"/>
    </physiologicalReaction>
</comment>
<evidence type="ECO:0000256" key="22">
    <source>
        <dbReference type="ARBA" id="ARBA00047588"/>
    </source>
</evidence>
<evidence type="ECO:0000256" key="25">
    <source>
        <dbReference type="ARBA" id="ARBA00048074"/>
    </source>
</evidence>
<dbReference type="InterPro" id="IPR052365">
    <property type="entry name" value="THEM4/THEM5_acyl-CoA_thioest"/>
</dbReference>
<dbReference type="InterPro" id="IPR006683">
    <property type="entry name" value="Thioestr_dom"/>
</dbReference>
<evidence type="ECO:0000256" key="2">
    <source>
        <dbReference type="ARBA" id="ARBA00004569"/>
    </source>
</evidence>
<evidence type="ECO:0000256" key="9">
    <source>
        <dbReference type="ARBA" id="ARBA00022801"/>
    </source>
</evidence>
<dbReference type="AlphaFoldDB" id="A0A8B8A2L0"/>
<evidence type="ECO:0000256" key="18">
    <source>
        <dbReference type="ARBA" id="ARBA00038456"/>
    </source>
</evidence>
<comment type="similarity">
    <text evidence="18">Belongs to the THEM4/THEM5 thioesterase family.</text>
</comment>
<dbReference type="Proteomes" id="UP000694845">
    <property type="component" value="Unplaced"/>
</dbReference>
<evidence type="ECO:0000256" key="3">
    <source>
        <dbReference type="ARBA" id="ARBA00004632"/>
    </source>
</evidence>
<dbReference type="GO" id="GO:0005743">
    <property type="term" value="C:mitochondrial inner membrane"/>
    <property type="evidence" value="ECO:0007669"/>
    <property type="project" value="UniProtKB-SubCell"/>
</dbReference>
<evidence type="ECO:0000256" key="6">
    <source>
        <dbReference type="ARBA" id="ARBA00022490"/>
    </source>
</evidence>